<sequence>MKAKSPTGRQRQEEKAYNKERSSEIDLNPYPLEFHQLQPPLESMQVVPAPSITHALLIAPPPRLLNILKGEGVRTIIKDKLLSMEGHEHSSRFQFGFISGTILPSQNESILRHPKAACLGSIMARRQINLGLLTL</sequence>
<evidence type="ECO:0000256" key="1">
    <source>
        <dbReference type="SAM" id="MobiDB-lite"/>
    </source>
</evidence>
<comment type="caution">
    <text evidence="2">The sequence shown here is derived from an EMBL/GenBank/DDBJ whole genome shotgun (WGS) entry which is preliminary data.</text>
</comment>
<organism evidence="2 3">
    <name type="scientific">Solanum commersonii</name>
    <name type="common">Commerson's wild potato</name>
    <name type="synonym">Commerson's nightshade</name>
    <dbReference type="NCBI Taxonomy" id="4109"/>
    <lineage>
        <taxon>Eukaryota</taxon>
        <taxon>Viridiplantae</taxon>
        <taxon>Streptophyta</taxon>
        <taxon>Embryophyta</taxon>
        <taxon>Tracheophyta</taxon>
        <taxon>Spermatophyta</taxon>
        <taxon>Magnoliopsida</taxon>
        <taxon>eudicotyledons</taxon>
        <taxon>Gunneridae</taxon>
        <taxon>Pentapetalae</taxon>
        <taxon>asterids</taxon>
        <taxon>lamiids</taxon>
        <taxon>Solanales</taxon>
        <taxon>Solanaceae</taxon>
        <taxon>Solanoideae</taxon>
        <taxon>Solaneae</taxon>
        <taxon>Solanum</taxon>
    </lineage>
</organism>
<dbReference type="PANTHER" id="PTHR33180:SF31">
    <property type="entry name" value="POLYPROTEIN PROTEIN"/>
    <property type="match status" value="1"/>
</dbReference>
<dbReference type="EMBL" id="JACXVP010000012">
    <property type="protein sequence ID" value="KAG5571336.1"/>
    <property type="molecule type" value="Genomic_DNA"/>
</dbReference>
<dbReference type="PANTHER" id="PTHR33180">
    <property type="entry name" value="PHOTOSYSTEM II CP43 REACTION CENTER PROTEIN"/>
    <property type="match status" value="1"/>
</dbReference>
<reference evidence="2 3" key="1">
    <citation type="submission" date="2020-09" db="EMBL/GenBank/DDBJ databases">
        <title>De no assembly of potato wild relative species, Solanum commersonii.</title>
        <authorList>
            <person name="Cho K."/>
        </authorList>
    </citation>
    <scope>NUCLEOTIDE SEQUENCE [LARGE SCALE GENOMIC DNA]</scope>
    <source>
        <strain evidence="2">LZ3.2</strain>
        <tissue evidence="2">Leaf</tissue>
    </source>
</reference>
<gene>
    <name evidence="2" type="ORF">H5410_061102</name>
</gene>
<keyword evidence="3" id="KW-1185">Reference proteome</keyword>
<dbReference type="Proteomes" id="UP000824120">
    <property type="component" value="Chromosome 12"/>
</dbReference>
<proteinExistence type="predicted"/>
<feature type="region of interest" description="Disordered" evidence="1">
    <location>
        <begin position="1"/>
        <end position="24"/>
    </location>
</feature>
<dbReference type="OrthoDB" id="1306244at2759"/>
<accession>A0A9J5W855</accession>
<protein>
    <submittedName>
        <fullName evidence="2">Uncharacterized protein</fullName>
    </submittedName>
</protein>
<evidence type="ECO:0000313" key="2">
    <source>
        <dbReference type="EMBL" id="KAG5571336.1"/>
    </source>
</evidence>
<feature type="compositionally biased region" description="Basic and acidic residues" evidence="1">
    <location>
        <begin position="10"/>
        <end position="24"/>
    </location>
</feature>
<dbReference type="AlphaFoldDB" id="A0A9J5W855"/>
<evidence type="ECO:0000313" key="3">
    <source>
        <dbReference type="Proteomes" id="UP000824120"/>
    </source>
</evidence>
<name>A0A9J5W855_SOLCO</name>